<protein>
    <submittedName>
        <fullName evidence="6">SMP-30/gluconolactonase/LRE family protein</fullName>
    </submittedName>
</protein>
<reference evidence="6 7" key="1">
    <citation type="submission" date="2019-04" db="EMBL/GenBank/DDBJ databases">
        <title>Lampropedia sp YIM MLB12 draf genome.</title>
        <authorList>
            <person name="Wang Y.-X."/>
        </authorList>
    </citation>
    <scope>NUCLEOTIDE SEQUENCE [LARGE SCALE GENOMIC DNA]</scope>
    <source>
        <strain evidence="6 7">YIM MLB12</strain>
    </source>
</reference>
<dbReference type="InterPro" id="IPR006311">
    <property type="entry name" value="TAT_signal"/>
</dbReference>
<keyword evidence="3" id="KW-0862">Zinc</keyword>
<feature type="binding site" evidence="3">
    <location>
        <position position="159"/>
    </location>
    <ligand>
        <name>substrate</name>
    </ligand>
</feature>
<dbReference type="Proteomes" id="UP000306236">
    <property type="component" value="Unassembled WGS sequence"/>
</dbReference>
<dbReference type="PANTHER" id="PTHR47572:SF4">
    <property type="entry name" value="LACTONASE DRP35"/>
    <property type="match status" value="1"/>
</dbReference>
<keyword evidence="4" id="KW-0732">Signal</keyword>
<dbReference type="GO" id="GO:0016787">
    <property type="term" value="F:hydrolase activity"/>
    <property type="evidence" value="ECO:0007669"/>
    <property type="project" value="UniProtKB-KW"/>
</dbReference>
<dbReference type="PANTHER" id="PTHR47572">
    <property type="entry name" value="LIPOPROTEIN-RELATED"/>
    <property type="match status" value="1"/>
</dbReference>
<evidence type="ECO:0000256" key="4">
    <source>
        <dbReference type="SAM" id="SignalP"/>
    </source>
</evidence>
<dbReference type="OrthoDB" id="241638at2"/>
<evidence type="ECO:0000313" key="7">
    <source>
        <dbReference type="Proteomes" id="UP000306236"/>
    </source>
</evidence>
<feature type="active site" description="Proton donor/acceptor" evidence="2">
    <location>
        <position position="268"/>
    </location>
</feature>
<dbReference type="InterPro" id="IPR051262">
    <property type="entry name" value="SMP-30/CGR1_Lactonase"/>
</dbReference>
<dbReference type="InterPro" id="IPR011042">
    <property type="entry name" value="6-blade_b-propeller_TolB-like"/>
</dbReference>
<dbReference type="PRINTS" id="PR01790">
    <property type="entry name" value="SMP30FAMILY"/>
</dbReference>
<dbReference type="AlphaFoldDB" id="A0A4S5BJJ7"/>
<organism evidence="6 7">
    <name type="scientific">Lampropedia aestuarii</name>
    <dbReference type="NCBI Taxonomy" id="2562762"/>
    <lineage>
        <taxon>Bacteria</taxon>
        <taxon>Pseudomonadati</taxon>
        <taxon>Pseudomonadota</taxon>
        <taxon>Betaproteobacteria</taxon>
        <taxon>Burkholderiales</taxon>
        <taxon>Comamonadaceae</taxon>
        <taxon>Lampropedia</taxon>
    </lineage>
</organism>
<dbReference type="Gene3D" id="2.120.10.30">
    <property type="entry name" value="TolB, C-terminal domain"/>
    <property type="match status" value="1"/>
</dbReference>
<name>A0A4S5BJJ7_9BURK</name>
<feature type="chain" id="PRO_5020263391" evidence="4">
    <location>
        <begin position="29"/>
        <end position="365"/>
    </location>
</feature>
<accession>A0A4S5BJJ7</accession>
<keyword evidence="1" id="KW-0378">Hydrolase</keyword>
<evidence type="ECO:0000256" key="1">
    <source>
        <dbReference type="ARBA" id="ARBA00022801"/>
    </source>
</evidence>
<feature type="domain" description="SMP-30/Gluconolactonase/LRE-like region" evidence="5">
    <location>
        <begin position="70"/>
        <end position="352"/>
    </location>
</feature>
<feature type="binding site" evidence="3">
    <location>
        <position position="183"/>
    </location>
    <ligand>
        <name>substrate</name>
    </ligand>
</feature>
<comment type="cofactor">
    <cofactor evidence="3">
        <name>Zn(2+)</name>
        <dbReference type="ChEBI" id="CHEBI:29105"/>
    </cofactor>
    <text evidence="3">Binds 1 divalent metal cation per subunit.</text>
</comment>
<evidence type="ECO:0000256" key="2">
    <source>
        <dbReference type="PIRSR" id="PIRSR605511-1"/>
    </source>
</evidence>
<comment type="caution">
    <text evidence="6">The sequence shown here is derived from an EMBL/GenBank/DDBJ whole genome shotgun (WGS) entry which is preliminary data.</text>
</comment>
<evidence type="ECO:0000313" key="6">
    <source>
        <dbReference type="EMBL" id="THJ32627.1"/>
    </source>
</evidence>
<keyword evidence="7" id="KW-1185">Reference proteome</keyword>
<dbReference type="InterPro" id="IPR005511">
    <property type="entry name" value="SMP-30"/>
</dbReference>
<dbReference type="GO" id="GO:0046872">
    <property type="term" value="F:metal ion binding"/>
    <property type="evidence" value="ECO:0007669"/>
    <property type="project" value="UniProtKB-KW"/>
</dbReference>
<feature type="binding site" evidence="3">
    <location>
        <position position="72"/>
    </location>
    <ligand>
        <name>a divalent metal cation</name>
        <dbReference type="ChEBI" id="CHEBI:60240"/>
    </ligand>
</feature>
<feature type="binding site" evidence="3">
    <location>
        <position position="268"/>
    </location>
    <ligand>
        <name>a divalent metal cation</name>
        <dbReference type="ChEBI" id="CHEBI:60240"/>
    </ligand>
</feature>
<feature type="binding site" evidence="3">
    <location>
        <position position="216"/>
    </location>
    <ligand>
        <name>a divalent metal cation</name>
        <dbReference type="ChEBI" id="CHEBI:60240"/>
    </ligand>
</feature>
<evidence type="ECO:0000256" key="3">
    <source>
        <dbReference type="PIRSR" id="PIRSR605511-2"/>
    </source>
</evidence>
<dbReference type="Pfam" id="PF08450">
    <property type="entry name" value="SGL"/>
    <property type="match status" value="1"/>
</dbReference>
<dbReference type="RefSeq" id="WP_136406843.1">
    <property type="nucleotide sequence ID" value="NZ_SSWX01000014.1"/>
</dbReference>
<dbReference type="InterPro" id="IPR013658">
    <property type="entry name" value="SGL"/>
</dbReference>
<sequence>MRVEFNRRRLLQAAGLGLASISGVQALAQSFSFTPNQRYPDPAVYVLDPSFEKLRLFNSTLEQLGTGMRWAEGPVYLPSTQKLVLSDIPNNRLMAYDERSGEFQVYKDNANYSNGNTVDQQGRLITCEHLTRRVVRTEEDGSTTVLADAFNGKRLNSPNDVVVRSDGSIWFTDPVFGISGEWEGRSASPEQETTNVYRIDPQGEITAVITDIVNPNGLAFSPQEDKLYVVESHDNPHNSIWRFDVVENGQSVANKTKFIDAGEGAAPDGFRVDQYGNLWCGWGHNASIGTQKEDIGGNMQAYPLNGSPEEFDGVKIFNPEGQAIGFIRLPERCANVAFGGPKRNRLYMASSHSLYALYVNAQGAV</sequence>
<dbReference type="SUPFAM" id="SSF63829">
    <property type="entry name" value="Calcium-dependent phosphotriesterase"/>
    <property type="match status" value="1"/>
</dbReference>
<dbReference type="EMBL" id="SSWX01000014">
    <property type="protein sequence ID" value="THJ32627.1"/>
    <property type="molecule type" value="Genomic_DNA"/>
</dbReference>
<evidence type="ECO:0000259" key="5">
    <source>
        <dbReference type="Pfam" id="PF08450"/>
    </source>
</evidence>
<dbReference type="PROSITE" id="PS51318">
    <property type="entry name" value="TAT"/>
    <property type="match status" value="1"/>
</dbReference>
<feature type="signal peptide" evidence="4">
    <location>
        <begin position="1"/>
        <end position="28"/>
    </location>
</feature>
<gene>
    <name evidence="6" type="ORF">E8K88_11650</name>
</gene>
<proteinExistence type="predicted"/>
<keyword evidence="3" id="KW-0479">Metal-binding</keyword>